<keyword evidence="3" id="KW-1185">Reference proteome</keyword>
<dbReference type="InterPro" id="IPR050592">
    <property type="entry name" value="GDSL_lipolytic_enzyme"/>
</dbReference>
<reference evidence="2 3" key="1">
    <citation type="journal article" date="2019" name="Nat. Plants">
        <title>Stout camphor tree genome fills gaps in understanding of flowering plant genome evolution.</title>
        <authorList>
            <person name="Chaw S.M."/>
            <person name="Liu Y.C."/>
            <person name="Wu Y.W."/>
            <person name="Wang H.Y."/>
            <person name="Lin C.I."/>
            <person name="Wu C.S."/>
            <person name="Ke H.M."/>
            <person name="Chang L.Y."/>
            <person name="Hsu C.Y."/>
            <person name="Yang H.T."/>
            <person name="Sudianto E."/>
            <person name="Hsu M.H."/>
            <person name="Wu K.P."/>
            <person name="Wang L.N."/>
            <person name="Leebens-Mack J.H."/>
            <person name="Tsai I.J."/>
        </authorList>
    </citation>
    <scope>NUCLEOTIDE SEQUENCE [LARGE SCALE GENOMIC DNA]</scope>
    <source>
        <strain evidence="3">cv. Chaw 1501</strain>
        <tissue evidence="2">Young leaves</tissue>
    </source>
</reference>
<name>A0A3S3NGL1_9MAGN</name>
<protein>
    <submittedName>
        <fullName evidence="2">GDSL esterase/lipase EXL3-like protein</fullName>
    </submittedName>
</protein>
<dbReference type="InterPro" id="IPR036514">
    <property type="entry name" value="SGNH_hydro_sf"/>
</dbReference>
<dbReference type="CDD" id="cd01837">
    <property type="entry name" value="SGNH_plant_lipase_like"/>
    <property type="match status" value="1"/>
</dbReference>
<dbReference type="FunFam" id="3.40.50.1110:FF:000003">
    <property type="entry name" value="GDSL esterase/lipase APG"/>
    <property type="match status" value="1"/>
</dbReference>
<evidence type="ECO:0000313" key="2">
    <source>
        <dbReference type="EMBL" id="RWR79250.1"/>
    </source>
</evidence>
<dbReference type="Proteomes" id="UP000283530">
    <property type="component" value="Unassembled WGS sequence"/>
</dbReference>
<evidence type="ECO:0000313" key="3">
    <source>
        <dbReference type="Proteomes" id="UP000283530"/>
    </source>
</evidence>
<dbReference type="PANTHER" id="PTHR45642:SF95">
    <property type="entry name" value="GDSL-LIKE LIPASE_ACYLHYDROLASE FAMILY PROTEIN, EXPRESSED"/>
    <property type="match status" value="1"/>
</dbReference>
<dbReference type="PANTHER" id="PTHR45642">
    <property type="entry name" value="GDSL ESTERASE/LIPASE EXL3"/>
    <property type="match status" value="1"/>
</dbReference>
<dbReference type="EMBL" id="QPKB01000003">
    <property type="protein sequence ID" value="RWR79250.1"/>
    <property type="molecule type" value="Genomic_DNA"/>
</dbReference>
<sequence>MEKTFSFYFLSSPSPFKLCLPIFLFLLTQISSFHAQTTTLKKPPVPALIVFGDSIVDPGNNNKLATVIKCDFPPYGRDFVEEKPTGRFCNGRIPSDFIASSLGIKELLPAYLDPNLTPEDLLTGVSFASGGSGYDSLTPKIASVLSLSDQLEMFKEYKEKLKMIAGEEKAASIIKDALYVSIIGTDDLANTYFSTPFRKNEYDVSSYTDLMVKSASSFYQDLYHLGARKIGVVGLPPVGCVPSQRTLGGGITRECVDLRNQAAKSFNSKLAQLLKMLGANLPGSKVIYIDIYTILDNLIRRPADYGFEVSNKGCCGSGKLEVAVLCNPLSPHTCEDVSKYVFWDSYHPTENAYKIITDSVVTGYLHFLL</sequence>
<dbReference type="GO" id="GO:0016788">
    <property type="term" value="F:hydrolase activity, acting on ester bonds"/>
    <property type="evidence" value="ECO:0007669"/>
    <property type="project" value="InterPro"/>
</dbReference>
<evidence type="ECO:0000256" key="1">
    <source>
        <dbReference type="ARBA" id="ARBA00008668"/>
    </source>
</evidence>
<gene>
    <name evidence="2" type="ORF">CKAN_00781600</name>
</gene>
<dbReference type="InterPro" id="IPR035669">
    <property type="entry name" value="SGNH_plant_lipase-like"/>
</dbReference>
<dbReference type="SUPFAM" id="SSF52266">
    <property type="entry name" value="SGNH hydrolase"/>
    <property type="match status" value="1"/>
</dbReference>
<dbReference type="Gene3D" id="3.40.50.1110">
    <property type="entry name" value="SGNH hydrolase"/>
    <property type="match status" value="1"/>
</dbReference>
<accession>A0A3S3NGL1</accession>
<comment type="similarity">
    <text evidence="1">Belongs to the 'GDSL' lipolytic enzyme family.</text>
</comment>
<dbReference type="STRING" id="337451.A0A3S3NGL1"/>
<proteinExistence type="inferred from homology"/>
<dbReference type="Pfam" id="PF00657">
    <property type="entry name" value="Lipase_GDSL"/>
    <property type="match status" value="1"/>
</dbReference>
<dbReference type="AlphaFoldDB" id="A0A3S3NGL1"/>
<dbReference type="OrthoDB" id="1600564at2759"/>
<organism evidence="2 3">
    <name type="scientific">Cinnamomum micranthum f. kanehirae</name>
    <dbReference type="NCBI Taxonomy" id="337451"/>
    <lineage>
        <taxon>Eukaryota</taxon>
        <taxon>Viridiplantae</taxon>
        <taxon>Streptophyta</taxon>
        <taxon>Embryophyta</taxon>
        <taxon>Tracheophyta</taxon>
        <taxon>Spermatophyta</taxon>
        <taxon>Magnoliopsida</taxon>
        <taxon>Magnoliidae</taxon>
        <taxon>Laurales</taxon>
        <taxon>Lauraceae</taxon>
        <taxon>Cinnamomum</taxon>
    </lineage>
</organism>
<dbReference type="InterPro" id="IPR001087">
    <property type="entry name" value="GDSL"/>
</dbReference>
<comment type="caution">
    <text evidence="2">The sequence shown here is derived from an EMBL/GenBank/DDBJ whole genome shotgun (WGS) entry which is preliminary data.</text>
</comment>